<protein>
    <recommendedName>
        <fullName evidence="1">tRNA(His) guanylyltransferase</fullName>
    </recommendedName>
    <alternativeName>
        <fullName evidence="2">tRNA-histidine guanylyltransferase</fullName>
    </alternativeName>
</protein>
<accession>A0A1Y2BZF1</accession>
<dbReference type="OrthoDB" id="5959761at2759"/>
<dbReference type="InterPro" id="IPR007537">
    <property type="entry name" value="tRNAHis_GuaTrfase_Thg1"/>
</dbReference>
<dbReference type="InterPro" id="IPR024956">
    <property type="entry name" value="tRNAHis_GuaTrfase_cat"/>
</dbReference>
<evidence type="ECO:0000313" key="5">
    <source>
        <dbReference type="EMBL" id="ORY40140.1"/>
    </source>
</evidence>
<dbReference type="PANTHER" id="PTHR12729">
    <property type="entry name" value="TRNA(HIS) GUANYLYLTRANSFERASE-RELATED"/>
    <property type="match status" value="1"/>
</dbReference>
<reference evidence="5 6" key="1">
    <citation type="submission" date="2016-07" db="EMBL/GenBank/DDBJ databases">
        <title>Pervasive Adenine N6-methylation of Active Genes in Fungi.</title>
        <authorList>
            <consortium name="DOE Joint Genome Institute"/>
            <person name="Mondo S.J."/>
            <person name="Dannebaum R.O."/>
            <person name="Kuo R.C."/>
            <person name="Labutti K."/>
            <person name="Haridas S."/>
            <person name="Kuo A."/>
            <person name="Salamov A."/>
            <person name="Ahrendt S.R."/>
            <person name="Lipzen A."/>
            <person name="Sullivan W."/>
            <person name="Andreopoulos W.B."/>
            <person name="Clum A."/>
            <person name="Lindquist E."/>
            <person name="Daum C."/>
            <person name="Ramamoorthy G.K."/>
            <person name="Gryganskyi A."/>
            <person name="Culley D."/>
            <person name="Magnuson J.K."/>
            <person name="James T.Y."/>
            <person name="O'Malley M.A."/>
            <person name="Stajich J.E."/>
            <person name="Spatafora J.W."/>
            <person name="Visel A."/>
            <person name="Grigoriev I.V."/>
        </authorList>
    </citation>
    <scope>NUCLEOTIDE SEQUENCE [LARGE SCALE GENOMIC DNA]</scope>
    <source>
        <strain evidence="5 6">JEL800</strain>
    </source>
</reference>
<evidence type="ECO:0000313" key="6">
    <source>
        <dbReference type="Proteomes" id="UP000193642"/>
    </source>
</evidence>
<dbReference type="GO" id="GO:0008193">
    <property type="term" value="F:tRNA guanylyltransferase activity"/>
    <property type="evidence" value="ECO:0007669"/>
    <property type="project" value="InterPro"/>
</dbReference>
<evidence type="ECO:0000256" key="2">
    <source>
        <dbReference type="ARBA" id="ARBA00032480"/>
    </source>
</evidence>
<proteinExistence type="predicted"/>
<comment type="caution">
    <text evidence="5">The sequence shown here is derived from an EMBL/GenBank/DDBJ whole genome shotgun (WGS) entry which is preliminary data.</text>
</comment>
<feature type="domain" description="tRNAHis guanylyltransferase catalytic" evidence="4">
    <location>
        <begin position="27"/>
        <end position="197"/>
    </location>
</feature>
<dbReference type="AlphaFoldDB" id="A0A1Y2BZF1"/>
<evidence type="ECO:0000259" key="4">
    <source>
        <dbReference type="Pfam" id="PF04446"/>
    </source>
</evidence>
<organism evidence="5 6">
    <name type="scientific">Rhizoclosmatium globosum</name>
    <dbReference type="NCBI Taxonomy" id="329046"/>
    <lineage>
        <taxon>Eukaryota</taxon>
        <taxon>Fungi</taxon>
        <taxon>Fungi incertae sedis</taxon>
        <taxon>Chytridiomycota</taxon>
        <taxon>Chytridiomycota incertae sedis</taxon>
        <taxon>Chytridiomycetes</taxon>
        <taxon>Chytridiales</taxon>
        <taxon>Chytriomycetaceae</taxon>
        <taxon>Rhizoclosmatium</taxon>
    </lineage>
</organism>
<dbReference type="PANTHER" id="PTHR12729:SF1">
    <property type="entry name" value="TRNAHIS GUANYLYLTRANSFERASE CATALYTIC DOMAIN-CONTAINING PROTEIN"/>
    <property type="match status" value="1"/>
</dbReference>
<feature type="region of interest" description="Disordered" evidence="3">
    <location>
        <begin position="328"/>
        <end position="348"/>
    </location>
</feature>
<name>A0A1Y2BZF1_9FUNG</name>
<keyword evidence="6" id="KW-1185">Reference proteome</keyword>
<evidence type="ECO:0000256" key="1">
    <source>
        <dbReference type="ARBA" id="ARBA00015443"/>
    </source>
</evidence>
<sequence>MTAPPPNLKSALAAVTTMYTNDVGGRLKKIEDSFDAAPVSPESPFVVRIDGVAFSTFTHGIVKPFDFRLKDALVNTTLDLAAKFQPLLAFHHSDEISLLYPAANPLPSDTYDDNGVLVTPDTNPPAEDPSKKRRKVNTKVHMYSGRIQKLASVISSYAAARFNYHLATYDWSDLSDKVRARMMGHEAYFDGRVVPVPDLKTAMECIYWRSNFDGFRNSVSGIAQHHFTHKELHSKNLTHLLDMLATKNVDVFETYGPKYLFGTWIKKETYHITQRELDLPPEALALAKQKGSLDTPIVRKRYRAGCFNWAEYTEEERLQFVASKFWPEGERAPPKGEITAGSLRKESE</sequence>
<dbReference type="InterPro" id="IPR038469">
    <property type="entry name" value="tRNAHis_GuaTrfase_Thg1_sf"/>
</dbReference>
<dbReference type="EMBL" id="MCGO01000036">
    <property type="protein sequence ID" value="ORY40140.1"/>
    <property type="molecule type" value="Genomic_DNA"/>
</dbReference>
<gene>
    <name evidence="5" type="ORF">BCR33DRAFT_719544</name>
</gene>
<dbReference type="Pfam" id="PF04446">
    <property type="entry name" value="Thg1"/>
    <property type="match status" value="1"/>
</dbReference>
<evidence type="ECO:0000256" key="3">
    <source>
        <dbReference type="SAM" id="MobiDB-lite"/>
    </source>
</evidence>
<dbReference type="Gene3D" id="3.30.70.3000">
    <property type="match status" value="1"/>
</dbReference>
<dbReference type="Proteomes" id="UP000193642">
    <property type="component" value="Unassembled WGS sequence"/>
</dbReference>
<dbReference type="GO" id="GO:0000287">
    <property type="term" value="F:magnesium ion binding"/>
    <property type="evidence" value="ECO:0007669"/>
    <property type="project" value="InterPro"/>
</dbReference>
<dbReference type="GO" id="GO:0006400">
    <property type="term" value="P:tRNA modification"/>
    <property type="evidence" value="ECO:0007669"/>
    <property type="project" value="InterPro"/>
</dbReference>